<sequence>MKPQVMISAVHPVLGRLYWVYVSNACCNAPDYFGVTMHRSSAMLLPQGWRTDDFLQWRHKGHMYTVFEENQYGSDYWVEEDDETGELHQSMTGALGELQSRSGQTVEEFRLWLFRAKWADIPKLELVRVEAQFDNGQQHMVG</sequence>
<dbReference type="EMBL" id="LN713926">
    <property type="protein sequence ID" value="CEK42198.1"/>
    <property type="molecule type" value="Genomic_DNA"/>
</dbReference>
<organism evidence="1">
    <name type="scientific">Pseudomonas fluorescens (strain SBW25)</name>
    <dbReference type="NCBI Taxonomy" id="216595"/>
    <lineage>
        <taxon>Bacteria</taxon>
        <taxon>Pseudomonadati</taxon>
        <taxon>Pseudomonadota</taxon>
        <taxon>Gammaproteobacteria</taxon>
        <taxon>Pseudomonadales</taxon>
        <taxon>Pseudomonadaceae</taxon>
        <taxon>Pseudomonas</taxon>
    </lineage>
</organism>
<accession>A0A0G4E5B2</accession>
<gene>
    <name evidence="1" type="ORF">PQBR57_0245</name>
</gene>
<dbReference type="AlphaFoldDB" id="A0A0G4E5B2"/>
<name>A0A0G4E5B2_PSEFS</name>
<protein>
    <submittedName>
        <fullName evidence="1">Uncharacterized protein</fullName>
    </submittedName>
</protein>
<geneLocation type="plasmid" evidence="1">
    <name>pQBR57</name>
</geneLocation>
<keyword evidence="1" id="KW-0614">Plasmid</keyword>
<evidence type="ECO:0000313" key="1">
    <source>
        <dbReference type="EMBL" id="CEK42198.1"/>
    </source>
</evidence>
<proteinExistence type="predicted"/>
<reference evidence="1" key="1">
    <citation type="submission" date="2014-12" db="EMBL/GenBank/DDBJ databases">
        <authorList>
            <person name="Hall J."/>
        </authorList>
    </citation>
    <scope>NUCLEOTIDE SEQUENCE [LARGE SCALE GENOMIC DNA]</scope>
    <source>
        <strain evidence="1">SBW25</strain>
        <plasmid evidence="1">pQBR57</plasmid>
    </source>
</reference>
<reference evidence="1" key="2">
    <citation type="submission" date="2015-06" db="EMBL/GenBank/DDBJ databases">
        <title>Environmentally co-occuring mercury resistance plasmids are genetically and phenotypically diverse and confer variable context-dependent fitness effects.</title>
        <authorList>
            <person name="Hall J.P.J."/>
            <person name="Harrison E."/>
            <person name="Lilley A.K."/>
            <person name="Paterson S."/>
            <person name="Spiers A.J."/>
            <person name="Brockhurst M.A."/>
        </authorList>
    </citation>
    <scope>NUCLEOTIDE SEQUENCE [LARGE SCALE GENOMIC DNA]</scope>
    <source>
        <strain evidence="1">SBW25</strain>
        <plasmid evidence="1">pQBR57</plasmid>
    </source>
</reference>